<dbReference type="PANTHER" id="PTHR10000">
    <property type="entry name" value="PHOSPHOSERINE PHOSPHATASE"/>
    <property type="match status" value="1"/>
</dbReference>
<reference evidence="2 3" key="2">
    <citation type="submission" date="2018-10" db="EMBL/GenBank/DDBJ databases">
        <title>Detection and isolation of Mycoplasma hominis as a predominant microorganism from pelvic cavity of patient with salpingitis and tubo-ovarian abscess.</title>
        <authorList>
            <person name="Guschin A.E."/>
            <person name="Khayrullina G.A."/>
            <person name="Rakovskaya I.V."/>
            <person name="Shelenkov A.A."/>
            <person name="Shagin D.A."/>
        </authorList>
    </citation>
    <scope>NUCLEOTIDE SEQUENCE [LARGE SCALE GENOMIC DNA]</scope>
    <source>
        <strain evidence="3">TOA</strain>
    </source>
</reference>
<dbReference type="OrthoDB" id="399923at2"/>
<dbReference type="OMA" id="QNNTIHI"/>
<dbReference type="AlphaFoldDB" id="A0A2K9YTU3"/>
<dbReference type="GO" id="GO:0016791">
    <property type="term" value="F:phosphatase activity"/>
    <property type="evidence" value="ECO:0007669"/>
    <property type="project" value="TreeGrafter"/>
</dbReference>
<dbReference type="EMBL" id="CP033021">
    <property type="protein sequence ID" value="AYN65566.1"/>
    <property type="molecule type" value="Genomic_DNA"/>
</dbReference>
<dbReference type="Proteomes" id="UP000029712">
    <property type="component" value="Chromosome"/>
</dbReference>
<gene>
    <name evidence="2" type="ORF">KN71_002615</name>
</gene>
<dbReference type="InterPro" id="IPR036412">
    <property type="entry name" value="HAD-like_sf"/>
</dbReference>
<dbReference type="GO" id="GO:0005829">
    <property type="term" value="C:cytosol"/>
    <property type="evidence" value="ECO:0007669"/>
    <property type="project" value="TreeGrafter"/>
</dbReference>
<dbReference type="Gene3D" id="3.30.1240.10">
    <property type="match status" value="1"/>
</dbReference>
<sequence length="268" mass="30137">MINFKPKAYFLDMDGTYLDLPRKKQIMISEKNVEVAKDFNNRGIPVILSTGRGNSKFVLDLTNKINAPFAVCQNGGVIVDKNNNVLKRHEINPDTLKSIIEILIAQKMFFIFNSGDTIYGTKTKFRIARAWLKKLNKVTYDEIQSLPATTKILTFGKSKKGIIKLRDELLNAFHDISTHIVSKGYSIEISDINANKGIGDRFVCDLLNIDYKEAVHLGDSGNDVVTQKYLGGFVAMKNSTKNIKQKADYVGYSYKKSGVAKTLQELQK</sequence>
<reference evidence="2 3" key="1">
    <citation type="submission" date="2014-08" db="EMBL/GenBank/DDBJ databases">
        <authorList>
            <person name="Kuleshov K."/>
            <person name="Dedkov V."/>
            <person name="Markelov M."/>
            <person name="Pimkina E."/>
        </authorList>
    </citation>
    <scope>NUCLEOTIDE SEQUENCE [LARGE SCALE GENOMIC DNA]</scope>
    <source>
        <strain evidence="3">TOA</strain>
    </source>
</reference>
<keyword evidence="2" id="KW-0378">Hydrolase</keyword>
<accession>A0A2K9YTU3</accession>
<name>A0A2K9YTU3_METHO</name>
<dbReference type="SUPFAM" id="SSF56784">
    <property type="entry name" value="HAD-like"/>
    <property type="match status" value="1"/>
</dbReference>
<dbReference type="Gene3D" id="3.40.50.1000">
    <property type="entry name" value="HAD superfamily/HAD-like"/>
    <property type="match status" value="1"/>
</dbReference>
<evidence type="ECO:0000256" key="1">
    <source>
        <dbReference type="ARBA" id="ARBA00001946"/>
    </source>
</evidence>
<evidence type="ECO:0000313" key="3">
    <source>
        <dbReference type="Proteomes" id="UP000029712"/>
    </source>
</evidence>
<dbReference type="PANTHER" id="PTHR10000:SF8">
    <property type="entry name" value="HAD SUPERFAMILY HYDROLASE-LIKE, TYPE 3"/>
    <property type="match status" value="1"/>
</dbReference>
<dbReference type="InterPro" id="IPR006379">
    <property type="entry name" value="HAD-SF_hydro_IIB"/>
</dbReference>
<organism evidence="2 3">
    <name type="scientific">Metamycoplasma hominis</name>
    <name type="common">Mycoplasma hominis</name>
    <dbReference type="NCBI Taxonomy" id="2098"/>
    <lineage>
        <taxon>Bacteria</taxon>
        <taxon>Bacillati</taxon>
        <taxon>Mycoplasmatota</taxon>
        <taxon>Mycoplasmoidales</taxon>
        <taxon>Metamycoplasmataceae</taxon>
        <taxon>Metamycoplasma</taxon>
    </lineage>
</organism>
<protein>
    <submittedName>
        <fullName evidence="2">HAD-IIB family hydrolase</fullName>
    </submittedName>
</protein>
<evidence type="ECO:0000313" key="2">
    <source>
        <dbReference type="EMBL" id="AYN65566.1"/>
    </source>
</evidence>
<dbReference type="InterPro" id="IPR023214">
    <property type="entry name" value="HAD_sf"/>
</dbReference>
<dbReference type="NCBIfam" id="TIGR01484">
    <property type="entry name" value="HAD-SF-IIB"/>
    <property type="match status" value="1"/>
</dbReference>
<dbReference type="RefSeq" id="WP_012855688.1">
    <property type="nucleotide sequence ID" value="NZ_CP026341.1"/>
</dbReference>
<proteinExistence type="predicted"/>
<comment type="cofactor">
    <cofactor evidence="1">
        <name>Mg(2+)</name>
        <dbReference type="ChEBI" id="CHEBI:18420"/>
    </cofactor>
</comment>
<dbReference type="Pfam" id="PF08282">
    <property type="entry name" value="Hydrolase_3"/>
    <property type="match status" value="1"/>
</dbReference>
<dbReference type="GO" id="GO:0000287">
    <property type="term" value="F:magnesium ion binding"/>
    <property type="evidence" value="ECO:0007669"/>
    <property type="project" value="TreeGrafter"/>
</dbReference>